<dbReference type="Pfam" id="PF00858">
    <property type="entry name" value="ASC"/>
    <property type="match status" value="1"/>
</dbReference>
<keyword evidence="10 12" id="KW-0739">Sodium transport</keyword>
<dbReference type="PANTHER" id="PTHR11690">
    <property type="entry name" value="AMILORIDE-SENSITIVE SODIUM CHANNEL-RELATED"/>
    <property type="match status" value="1"/>
</dbReference>
<keyword evidence="6" id="KW-1133">Transmembrane helix</keyword>
<comment type="caution">
    <text evidence="13">The sequence shown here is derived from an EMBL/GenBank/DDBJ whole genome shotgun (WGS) entry which is preliminary data.</text>
</comment>
<accession>A0AAQ4DX17</accession>
<evidence type="ECO:0000256" key="8">
    <source>
        <dbReference type="ARBA" id="ARBA00023065"/>
    </source>
</evidence>
<evidence type="ECO:0000256" key="1">
    <source>
        <dbReference type="ARBA" id="ARBA00004141"/>
    </source>
</evidence>
<keyword evidence="9" id="KW-0472">Membrane</keyword>
<organism evidence="13 14">
    <name type="scientific">Amblyomma americanum</name>
    <name type="common">Lone star tick</name>
    <dbReference type="NCBI Taxonomy" id="6943"/>
    <lineage>
        <taxon>Eukaryota</taxon>
        <taxon>Metazoa</taxon>
        <taxon>Ecdysozoa</taxon>
        <taxon>Arthropoda</taxon>
        <taxon>Chelicerata</taxon>
        <taxon>Arachnida</taxon>
        <taxon>Acari</taxon>
        <taxon>Parasitiformes</taxon>
        <taxon>Ixodida</taxon>
        <taxon>Ixodoidea</taxon>
        <taxon>Ixodidae</taxon>
        <taxon>Amblyomminae</taxon>
        <taxon>Amblyomma</taxon>
    </lineage>
</organism>
<evidence type="ECO:0000256" key="4">
    <source>
        <dbReference type="ARBA" id="ARBA00022461"/>
    </source>
</evidence>
<dbReference type="GO" id="GO:0015280">
    <property type="term" value="F:ligand-gated sodium channel activity"/>
    <property type="evidence" value="ECO:0007669"/>
    <property type="project" value="TreeGrafter"/>
</dbReference>
<evidence type="ECO:0000256" key="7">
    <source>
        <dbReference type="ARBA" id="ARBA00023053"/>
    </source>
</evidence>
<keyword evidence="11 12" id="KW-0407">Ion channel</keyword>
<keyword evidence="8 12" id="KW-0406">Ion transport</keyword>
<gene>
    <name evidence="13" type="ORF">V5799_006215</name>
</gene>
<dbReference type="PANTHER" id="PTHR11690:SF248">
    <property type="entry name" value="PICKPOCKET 17, ISOFORM A"/>
    <property type="match status" value="1"/>
</dbReference>
<name>A0AAQ4DX17_AMBAM</name>
<evidence type="ECO:0000256" key="5">
    <source>
        <dbReference type="ARBA" id="ARBA00022692"/>
    </source>
</evidence>
<comment type="similarity">
    <text evidence="2 12">Belongs to the amiloride-sensitive sodium channel (TC 1.A.6) family.</text>
</comment>
<evidence type="ECO:0000256" key="11">
    <source>
        <dbReference type="ARBA" id="ARBA00023303"/>
    </source>
</evidence>
<sequence>MVNKGINVLNFSALKIRFYRFRGMVAESGGPGCGVLCGRRGSLWRKLCWLVVVSFLAAQCVHECLLVFSEYAAFPVATSYSSDQGMAFPDVTICNANPLRRSRVCAYRTSLPGGKGVLKKVLDRDCSANITYSDVLQPDVRLSVRELLLLSLRHKRPEGRGVLPARDCRLSRGRFGAHSGRSGGRVPVHIDGDGLRGHGTRALARVVVYFNTVTYLKLTSVPKYDVSRMSLRGIFQDLNLWGNLIIIHLCTTTRLDIVSVALH</sequence>
<evidence type="ECO:0000256" key="2">
    <source>
        <dbReference type="ARBA" id="ARBA00007193"/>
    </source>
</evidence>
<reference evidence="13 14" key="1">
    <citation type="journal article" date="2023" name="Arcadia Sci">
        <title>De novo assembly of a long-read Amblyomma americanum tick genome.</title>
        <authorList>
            <person name="Chou S."/>
            <person name="Poskanzer K.E."/>
            <person name="Rollins M."/>
            <person name="Thuy-Boun P.S."/>
        </authorList>
    </citation>
    <scope>NUCLEOTIDE SEQUENCE [LARGE SCALE GENOMIC DNA]</scope>
    <source>
        <strain evidence="13">F_SG_1</strain>
        <tissue evidence="13">Salivary glands</tissue>
    </source>
</reference>
<evidence type="ECO:0000256" key="6">
    <source>
        <dbReference type="ARBA" id="ARBA00022989"/>
    </source>
</evidence>
<keyword evidence="7" id="KW-0915">Sodium</keyword>
<evidence type="ECO:0000256" key="10">
    <source>
        <dbReference type="ARBA" id="ARBA00023201"/>
    </source>
</evidence>
<comment type="subcellular location">
    <subcellularLocation>
        <location evidence="1">Membrane</location>
        <topology evidence="1">Multi-pass membrane protein</topology>
    </subcellularLocation>
</comment>
<dbReference type="GO" id="GO:0005886">
    <property type="term" value="C:plasma membrane"/>
    <property type="evidence" value="ECO:0007669"/>
    <property type="project" value="TreeGrafter"/>
</dbReference>
<evidence type="ECO:0000313" key="13">
    <source>
        <dbReference type="EMBL" id="KAK8767007.1"/>
    </source>
</evidence>
<evidence type="ECO:0000256" key="3">
    <source>
        <dbReference type="ARBA" id="ARBA00022448"/>
    </source>
</evidence>
<proteinExistence type="inferred from homology"/>
<evidence type="ECO:0000256" key="9">
    <source>
        <dbReference type="ARBA" id="ARBA00023136"/>
    </source>
</evidence>
<evidence type="ECO:0000256" key="12">
    <source>
        <dbReference type="RuleBase" id="RU000679"/>
    </source>
</evidence>
<dbReference type="InterPro" id="IPR001873">
    <property type="entry name" value="ENaC"/>
</dbReference>
<keyword evidence="3 12" id="KW-0813">Transport</keyword>
<dbReference type="Proteomes" id="UP001321473">
    <property type="component" value="Unassembled WGS sequence"/>
</dbReference>
<keyword evidence="14" id="KW-1185">Reference proteome</keyword>
<protein>
    <submittedName>
        <fullName evidence="13">Uncharacterized protein</fullName>
    </submittedName>
</protein>
<keyword evidence="5 12" id="KW-0812">Transmembrane</keyword>
<keyword evidence="4 12" id="KW-0894">Sodium channel</keyword>
<dbReference type="EMBL" id="JARKHS020025824">
    <property type="protein sequence ID" value="KAK8767007.1"/>
    <property type="molecule type" value="Genomic_DNA"/>
</dbReference>
<evidence type="ECO:0000313" key="14">
    <source>
        <dbReference type="Proteomes" id="UP001321473"/>
    </source>
</evidence>
<dbReference type="AlphaFoldDB" id="A0AAQ4DX17"/>